<dbReference type="HOGENOM" id="CLU_980131_0_0_1"/>
<dbReference type="AlphaFoldDB" id="N1PCG6"/>
<feature type="transmembrane region" description="Helical" evidence="1">
    <location>
        <begin position="92"/>
        <end position="114"/>
    </location>
</feature>
<keyword evidence="1" id="KW-1133">Transmembrane helix</keyword>
<dbReference type="OrthoDB" id="3645743at2759"/>
<keyword evidence="1" id="KW-0472">Membrane</keyword>
<dbReference type="Proteomes" id="UP000016933">
    <property type="component" value="Unassembled WGS sequence"/>
</dbReference>
<reference evidence="2 3" key="2">
    <citation type="journal article" date="2012" name="PLoS Pathog.">
        <title>Diverse lifestyles and strategies of plant pathogenesis encoded in the genomes of eighteen Dothideomycetes fungi.</title>
        <authorList>
            <person name="Ohm R.A."/>
            <person name="Feau N."/>
            <person name="Henrissat B."/>
            <person name="Schoch C.L."/>
            <person name="Horwitz B.A."/>
            <person name="Barry K.W."/>
            <person name="Condon B.J."/>
            <person name="Copeland A.C."/>
            <person name="Dhillon B."/>
            <person name="Glaser F."/>
            <person name="Hesse C.N."/>
            <person name="Kosti I."/>
            <person name="LaButti K."/>
            <person name="Lindquist E.A."/>
            <person name="Lucas S."/>
            <person name="Salamov A.A."/>
            <person name="Bradshaw R.E."/>
            <person name="Ciuffetti L."/>
            <person name="Hamelin R.C."/>
            <person name="Kema G.H.J."/>
            <person name="Lawrence C."/>
            <person name="Scott J.A."/>
            <person name="Spatafora J.W."/>
            <person name="Turgeon B.G."/>
            <person name="de Wit P.J.G.M."/>
            <person name="Zhong S."/>
            <person name="Goodwin S.B."/>
            <person name="Grigoriev I.V."/>
        </authorList>
    </citation>
    <scope>NUCLEOTIDE SEQUENCE [LARGE SCALE GENOMIC DNA]</scope>
    <source>
        <strain evidence="3">NZE10 / CBS 128990</strain>
    </source>
</reference>
<keyword evidence="3" id="KW-1185">Reference proteome</keyword>
<protein>
    <submittedName>
        <fullName evidence="2">Uncharacterized protein</fullName>
    </submittedName>
</protein>
<feature type="transmembrane region" description="Helical" evidence="1">
    <location>
        <begin position="148"/>
        <end position="170"/>
    </location>
</feature>
<feature type="transmembrane region" description="Helical" evidence="1">
    <location>
        <begin position="63"/>
        <end position="85"/>
    </location>
</feature>
<evidence type="ECO:0000313" key="3">
    <source>
        <dbReference type="Proteomes" id="UP000016933"/>
    </source>
</evidence>
<organism evidence="2 3">
    <name type="scientific">Dothistroma septosporum (strain NZE10 / CBS 128990)</name>
    <name type="common">Red band needle blight fungus</name>
    <name type="synonym">Mycosphaerella pini</name>
    <dbReference type="NCBI Taxonomy" id="675120"/>
    <lineage>
        <taxon>Eukaryota</taxon>
        <taxon>Fungi</taxon>
        <taxon>Dikarya</taxon>
        <taxon>Ascomycota</taxon>
        <taxon>Pezizomycotina</taxon>
        <taxon>Dothideomycetes</taxon>
        <taxon>Dothideomycetidae</taxon>
        <taxon>Mycosphaerellales</taxon>
        <taxon>Mycosphaerellaceae</taxon>
        <taxon>Dothistroma</taxon>
    </lineage>
</organism>
<keyword evidence="1" id="KW-0812">Transmembrane</keyword>
<evidence type="ECO:0000313" key="2">
    <source>
        <dbReference type="EMBL" id="EME40178.1"/>
    </source>
</evidence>
<name>N1PCG6_DOTSN</name>
<sequence length="284" mass="31980">MAILAPWKGYLRVVMPIISFLILANAAIILTLSIFNAATLDLHADNIGEEIRQNAPRITAQLVFFWCTIPFLLVVAAACETYALYSNNLRPLVCLVTSTTSVGIWVAQLALWQICLSTLTTYDKGFCPVPEIWSEHYPGWNLASPQGAAWAVLPIFICYLVKIGFAASVFKRQRRTSFRKSDLRGSWALKLEVEELRSEVRSTRTASVQHNLLVEERESERTSRVASAEHNLLAGHHESGRTTRSASAATVKHNFLAEEPWRERYSFEDVRFSDDLSSMGHESY</sequence>
<reference evidence="3" key="1">
    <citation type="journal article" date="2012" name="PLoS Genet.">
        <title>The genomes of the fungal plant pathogens Cladosporium fulvum and Dothistroma septosporum reveal adaptation to different hosts and lifestyles but also signatures of common ancestry.</title>
        <authorList>
            <person name="de Wit P.J.G.M."/>
            <person name="van der Burgt A."/>
            <person name="Oekmen B."/>
            <person name="Stergiopoulos I."/>
            <person name="Abd-Elsalam K.A."/>
            <person name="Aerts A.L."/>
            <person name="Bahkali A.H."/>
            <person name="Beenen H.G."/>
            <person name="Chettri P."/>
            <person name="Cox M.P."/>
            <person name="Datema E."/>
            <person name="de Vries R.P."/>
            <person name="Dhillon B."/>
            <person name="Ganley A.R."/>
            <person name="Griffiths S.A."/>
            <person name="Guo Y."/>
            <person name="Hamelin R.C."/>
            <person name="Henrissat B."/>
            <person name="Kabir M.S."/>
            <person name="Jashni M.K."/>
            <person name="Kema G."/>
            <person name="Klaubauf S."/>
            <person name="Lapidus A."/>
            <person name="Levasseur A."/>
            <person name="Lindquist E."/>
            <person name="Mehrabi R."/>
            <person name="Ohm R.A."/>
            <person name="Owen T.J."/>
            <person name="Salamov A."/>
            <person name="Schwelm A."/>
            <person name="Schijlen E."/>
            <person name="Sun H."/>
            <person name="van den Burg H.A."/>
            <person name="van Ham R.C.H.J."/>
            <person name="Zhang S."/>
            <person name="Goodwin S.B."/>
            <person name="Grigoriev I.V."/>
            <person name="Collemare J."/>
            <person name="Bradshaw R.E."/>
        </authorList>
    </citation>
    <scope>NUCLEOTIDE SEQUENCE [LARGE SCALE GENOMIC DNA]</scope>
    <source>
        <strain evidence="3">NZE10 / CBS 128990</strain>
    </source>
</reference>
<accession>N1PCG6</accession>
<evidence type="ECO:0000256" key="1">
    <source>
        <dbReference type="SAM" id="Phobius"/>
    </source>
</evidence>
<dbReference type="eggNOG" id="ENOG502RMBA">
    <property type="taxonomic scope" value="Eukaryota"/>
</dbReference>
<gene>
    <name evidence="2" type="ORF">DOTSEDRAFT_56434</name>
</gene>
<feature type="transmembrane region" description="Helical" evidence="1">
    <location>
        <begin position="12"/>
        <end position="35"/>
    </location>
</feature>
<dbReference type="EMBL" id="KB446544">
    <property type="protein sequence ID" value="EME40178.1"/>
    <property type="molecule type" value="Genomic_DNA"/>
</dbReference>
<dbReference type="OMA" id="WCTIPFL"/>
<proteinExistence type="predicted"/>